<dbReference type="InterPro" id="IPR036737">
    <property type="entry name" value="OmpA-like_sf"/>
</dbReference>
<name>A0ABV4IER1_9BURK</name>
<proteinExistence type="predicted"/>
<gene>
    <name evidence="4" type="ORF">ACBP88_05215</name>
</gene>
<dbReference type="RefSeq" id="WP_370891132.1">
    <property type="nucleotide sequence ID" value="NZ_JBGJLR010000004.1"/>
</dbReference>
<reference evidence="4 5" key="1">
    <citation type="submission" date="2024-08" db="EMBL/GenBank/DDBJ databases">
        <authorList>
            <person name="Feng Z."/>
            <person name="Ronholm J."/>
        </authorList>
    </citation>
    <scope>NUCLEOTIDE SEQUENCE [LARGE SCALE GENOMIC DNA]</scope>
    <source>
        <strain evidence="4 5">4-AB0-8</strain>
    </source>
</reference>
<dbReference type="PROSITE" id="PS51123">
    <property type="entry name" value="OMPA_2"/>
    <property type="match status" value="1"/>
</dbReference>
<dbReference type="EMBL" id="JBGJLR010000004">
    <property type="protein sequence ID" value="MEZ2738868.1"/>
    <property type="molecule type" value="Genomic_DNA"/>
</dbReference>
<keyword evidence="1" id="KW-0472">Membrane</keyword>
<dbReference type="CDD" id="cd07185">
    <property type="entry name" value="OmpA_C-like"/>
    <property type="match status" value="1"/>
</dbReference>
<keyword evidence="5" id="KW-1185">Reference proteome</keyword>
<dbReference type="InterPro" id="IPR006665">
    <property type="entry name" value="OmpA-like"/>
</dbReference>
<comment type="caution">
    <text evidence="4">The sequence shown here is derived from an EMBL/GenBank/DDBJ whole genome shotgun (WGS) entry which is preliminary data.</text>
</comment>
<dbReference type="SUPFAM" id="SSF103088">
    <property type="entry name" value="OmpA-like"/>
    <property type="match status" value="1"/>
</dbReference>
<evidence type="ECO:0000313" key="5">
    <source>
        <dbReference type="Proteomes" id="UP001567350"/>
    </source>
</evidence>
<protein>
    <submittedName>
        <fullName evidence="4">OmpA family protein</fullName>
    </submittedName>
</protein>
<feature type="signal peptide" evidence="2">
    <location>
        <begin position="1"/>
        <end position="31"/>
    </location>
</feature>
<dbReference type="Gene3D" id="3.30.1330.60">
    <property type="entry name" value="OmpA-like domain"/>
    <property type="match status" value="1"/>
</dbReference>
<evidence type="ECO:0000256" key="2">
    <source>
        <dbReference type="SAM" id="SignalP"/>
    </source>
</evidence>
<evidence type="ECO:0000259" key="3">
    <source>
        <dbReference type="PROSITE" id="PS51123"/>
    </source>
</evidence>
<evidence type="ECO:0000256" key="1">
    <source>
        <dbReference type="PROSITE-ProRule" id="PRU00473"/>
    </source>
</evidence>
<accession>A0ABV4IER1</accession>
<keyword evidence="2" id="KW-0732">Signal</keyword>
<dbReference type="Pfam" id="PF00691">
    <property type="entry name" value="OmpA"/>
    <property type="match status" value="1"/>
</dbReference>
<feature type="domain" description="OmpA-like" evidence="3">
    <location>
        <begin position="70"/>
        <end position="177"/>
    </location>
</feature>
<sequence length="177" mass="18678">MSQSNDSQTPMLILAFSAALMALSVSYSVDAETLSENTAQATPGGMTQTTYAAYEPPTLAPSAIVLQGVPAFRVEQGMLKLFFAPSKTDIPLSAESALQDIVAAMHKGQRVQISGFHDETGNAQQNIALSKKRAEVVQKRLISLGAPAQAIALKKPTATASTGNHAEARRVEVTLLP</sequence>
<organism evidence="4 5">
    <name type="scientific">Comamonas jiangduensis</name>
    <dbReference type="NCBI Taxonomy" id="1194168"/>
    <lineage>
        <taxon>Bacteria</taxon>
        <taxon>Pseudomonadati</taxon>
        <taxon>Pseudomonadota</taxon>
        <taxon>Betaproteobacteria</taxon>
        <taxon>Burkholderiales</taxon>
        <taxon>Comamonadaceae</taxon>
        <taxon>Comamonas</taxon>
    </lineage>
</organism>
<feature type="chain" id="PRO_5046357947" evidence="2">
    <location>
        <begin position="32"/>
        <end position="177"/>
    </location>
</feature>
<evidence type="ECO:0000313" key="4">
    <source>
        <dbReference type="EMBL" id="MEZ2738868.1"/>
    </source>
</evidence>
<dbReference type="Proteomes" id="UP001567350">
    <property type="component" value="Unassembled WGS sequence"/>
</dbReference>